<organism evidence="3 4">
    <name type="scientific">Holothuria leucospilota</name>
    <name type="common">Black long sea cucumber</name>
    <name type="synonym">Mertensiothuria leucospilota</name>
    <dbReference type="NCBI Taxonomy" id="206669"/>
    <lineage>
        <taxon>Eukaryota</taxon>
        <taxon>Metazoa</taxon>
        <taxon>Echinodermata</taxon>
        <taxon>Eleutherozoa</taxon>
        <taxon>Echinozoa</taxon>
        <taxon>Holothuroidea</taxon>
        <taxon>Aspidochirotacea</taxon>
        <taxon>Aspidochirotida</taxon>
        <taxon>Holothuriidae</taxon>
        <taxon>Holothuria</taxon>
    </lineage>
</organism>
<dbReference type="InterPro" id="IPR004087">
    <property type="entry name" value="KH_dom"/>
</dbReference>
<dbReference type="PANTHER" id="PTHR13360">
    <property type="entry name" value="ACTIVATING SIGNAL COINTEGRATOR 1 COMPLEX SUBUNIT 1"/>
    <property type="match status" value="1"/>
</dbReference>
<proteinExistence type="predicted"/>
<dbReference type="GO" id="GO:0003723">
    <property type="term" value="F:RNA binding"/>
    <property type="evidence" value="ECO:0007669"/>
    <property type="project" value="UniProtKB-UniRule"/>
</dbReference>
<accession>A0A9Q1BQP7</accession>
<dbReference type="InterPro" id="IPR019510">
    <property type="entry name" value="AKAP7-like_phosphoesterase"/>
</dbReference>
<dbReference type="InterPro" id="IPR004088">
    <property type="entry name" value="KH_dom_type_1"/>
</dbReference>
<dbReference type="OrthoDB" id="277832at2759"/>
<protein>
    <submittedName>
        <fullName evidence="3">Activating signal cointegrator 1 complex subunit 1</fullName>
    </submittedName>
</protein>
<dbReference type="PANTHER" id="PTHR13360:SF1">
    <property type="entry name" value="ACTIVATING SIGNAL COINTEGRATOR 1 COMPLEX SUBUNIT 1"/>
    <property type="match status" value="1"/>
</dbReference>
<dbReference type="PROSITE" id="PS50084">
    <property type="entry name" value="KH_TYPE_1"/>
    <property type="match status" value="1"/>
</dbReference>
<dbReference type="InterPro" id="IPR009210">
    <property type="entry name" value="ASCC1"/>
</dbReference>
<dbReference type="SUPFAM" id="SSF55144">
    <property type="entry name" value="LigT-like"/>
    <property type="match status" value="1"/>
</dbReference>
<dbReference type="Gene3D" id="3.30.1370.10">
    <property type="entry name" value="K Homology domain, type 1"/>
    <property type="match status" value="1"/>
</dbReference>
<keyword evidence="4" id="KW-1185">Reference proteome</keyword>
<dbReference type="GO" id="GO:0006307">
    <property type="term" value="P:DNA alkylation repair"/>
    <property type="evidence" value="ECO:0007669"/>
    <property type="project" value="InterPro"/>
</dbReference>
<dbReference type="Gene3D" id="3.90.1140.10">
    <property type="entry name" value="Cyclic phosphodiesterase"/>
    <property type="match status" value="1"/>
</dbReference>
<keyword evidence="1" id="KW-0694">RNA-binding</keyword>
<name>A0A9Q1BQP7_HOLLE</name>
<sequence length="364" mass="41011">MDLLKPPIIHIGGRCYRRNPTAPPPGWKHGAEEQGYQEDEEILTSVDNEALECSLDFQETSKGFSLSIDVPSTFFGVIIGKGGEKKRRIEQETQCQIEIPRQRDRSDMIVIRGTQKSKLISAKTRIDVLVDSARQRQRFTHFLSFPLNAPKLKGSFKDFKEDVLRQCDGAPGVDENVFQNPDKLHLTIATLVLLTKTEKMKAQELLEKCKVEVIEPLLQGEPCKVDVKGLEYMNDDPSRVRVLYAKVEPQDNSNKLQVIADTLMERFQSSGLGKVEYDQVKLHATLMNCIYRRGTGDGVTSHDDGTTPQANEDFFDAQPILQKFGDFRFGSHTIDTVHISQRGSYDPSGFYLSAGQIQFPDGRS</sequence>
<dbReference type="PIRSF" id="PIRSF027019">
    <property type="entry name" value="Euk_LigT"/>
    <property type="match status" value="1"/>
</dbReference>
<evidence type="ECO:0000313" key="3">
    <source>
        <dbReference type="EMBL" id="KAJ8031057.1"/>
    </source>
</evidence>
<dbReference type="GO" id="GO:0005634">
    <property type="term" value="C:nucleus"/>
    <property type="evidence" value="ECO:0007669"/>
    <property type="project" value="TreeGrafter"/>
</dbReference>
<dbReference type="InterPro" id="IPR009097">
    <property type="entry name" value="Cyclic_Pdiesterase"/>
</dbReference>
<dbReference type="CDD" id="cd22419">
    <property type="entry name" value="KH-I_ASCC1"/>
    <property type="match status" value="1"/>
</dbReference>
<dbReference type="Pfam" id="PF00013">
    <property type="entry name" value="KH_1"/>
    <property type="match status" value="1"/>
</dbReference>
<dbReference type="GO" id="GO:0006355">
    <property type="term" value="P:regulation of DNA-templated transcription"/>
    <property type="evidence" value="ECO:0007669"/>
    <property type="project" value="TreeGrafter"/>
</dbReference>
<reference evidence="3" key="1">
    <citation type="submission" date="2021-10" db="EMBL/GenBank/DDBJ databases">
        <title>Tropical sea cucumber genome reveals ecological adaptation and Cuvierian tubules defense mechanism.</title>
        <authorList>
            <person name="Chen T."/>
        </authorList>
    </citation>
    <scope>NUCLEOTIDE SEQUENCE</scope>
    <source>
        <strain evidence="3">Nanhai2018</strain>
        <tissue evidence="3">Muscle</tissue>
    </source>
</reference>
<dbReference type="EMBL" id="JAIZAY010000013">
    <property type="protein sequence ID" value="KAJ8031057.1"/>
    <property type="molecule type" value="Genomic_DNA"/>
</dbReference>
<dbReference type="SMART" id="SM00322">
    <property type="entry name" value="KH"/>
    <property type="match status" value="1"/>
</dbReference>
<feature type="domain" description="K Homology" evidence="2">
    <location>
        <begin position="62"/>
        <end position="131"/>
    </location>
</feature>
<dbReference type="AlphaFoldDB" id="A0A9Q1BQP7"/>
<gene>
    <name evidence="3" type="ORF">HOLleu_27660</name>
</gene>
<evidence type="ECO:0000313" key="4">
    <source>
        <dbReference type="Proteomes" id="UP001152320"/>
    </source>
</evidence>
<dbReference type="Proteomes" id="UP001152320">
    <property type="component" value="Chromosome 13"/>
</dbReference>
<dbReference type="InterPro" id="IPR036612">
    <property type="entry name" value="KH_dom_type_1_sf"/>
</dbReference>
<dbReference type="InterPro" id="IPR047538">
    <property type="entry name" value="KH-I_ASCC1"/>
</dbReference>
<dbReference type="Pfam" id="PF10469">
    <property type="entry name" value="AKAP7_NLS"/>
    <property type="match status" value="1"/>
</dbReference>
<evidence type="ECO:0000259" key="2">
    <source>
        <dbReference type="SMART" id="SM00322"/>
    </source>
</evidence>
<dbReference type="SUPFAM" id="SSF54791">
    <property type="entry name" value="Eukaryotic type KH-domain (KH-domain type I)"/>
    <property type="match status" value="1"/>
</dbReference>
<evidence type="ECO:0000256" key="1">
    <source>
        <dbReference type="PROSITE-ProRule" id="PRU00117"/>
    </source>
</evidence>
<comment type="caution">
    <text evidence="3">The sequence shown here is derived from an EMBL/GenBank/DDBJ whole genome shotgun (WGS) entry which is preliminary data.</text>
</comment>